<evidence type="ECO:0000313" key="2">
    <source>
        <dbReference type="Proteomes" id="UP000215383"/>
    </source>
</evidence>
<organism evidence="1 2">
    <name type="scientific">Megamonas hypermegale</name>
    <dbReference type="NCBI Taxonomy" id="158847"/>
    <lineage>
        <taxon>Bacteria</taxon>
        <taxon>Bacillati</taxon>
        <taxon>Bacillota</taxon>
        <taxon>Negativicutes</taxon>
        <taxon>Selenomonadales</taxon>
        <taxon>Selenomonadaceae</taxon>
        <taxon>Megamonas</taxon>
    </lineage>
</organism>
<accession>A0A239U5M9</accession>
<reference evidence="1 2" key="1">
    <citation type="submission" date="2017-06" db="EMBL/GenBank/DDBJ databases">
        <authorList>
            <consortium name="Pathogen Informatics"/>
        </authorList>
    </citation>
    <scope>NUCLEOTIDE SEQUENCE [LARGE SCALE GENOMIC DNA]</scope>
    <source>
        <strain evidence="1 2">NCTC10570</strain>
    </source>
</reference>
<gene>
    <name evidence="1" type="ORF">SAMEA4364220_02105</name>
</gene>
<sequence length="56" mass="6619">MIVWYFEDEKRLYVLNSKSVTIFIKNDVLDVLDVYNISILIIDFINIITNIPKSII</sequence>
<name>A0A239U5M9_9FIRM</name>
<keyword evidence="2" id="KW-1185">Reference proteome</keyword>
<protein>
    <submittedName>
        <fullName evidence="1">Uncharacterized protein</fullName>
    </submittedName>
</protein>
<proteinExistence type="predicted"/>
<dbReference type="AlphaFoldDB" id="A0A239U5M9"/>
<dbReference type="EMBL" id="LT906446">
    <property type="protein sequence ID" value="SNV05152.1"/>
    <property type="molecule type" value="Genomic_DNA"/>
</dbReference>
<dbReference type="Proteomes" id="UP000215383">
    <property type="component" value="Chromosome 1"/>
</dbReference>
<evidence type="ECO:0000313" key="1">
    <source>
        <dbReference type="EMBL" id="SNV05152.1"/>
    </source>
</evidence>